<name>A0ABV1LT44_9BURK</name>
<accession>A0ABV1LT44</accession>
<sequence>MEALKFSRTDIEDLAGHFEAILHKVPLRPITSDEDYDFAVRALNGLLDAGAADENHRLAALVDALGEFIGEYDDAHHPLPNVSAGDVLKYLMLENGVRQADLPEIGSQGVVSEILSGKRELNVRQIRAVSERFGVNPVIFL</sequence>
<dbReference type="Proteomes" id="UP001469089">
    <property type="component" value="Unassembled WGS sequence"/>
</dbReference>
<dbReference type="InterPro" id="IPR001387">
    <property type="entry name" value="Cro/C1-type_HTH"/>
</dbReference>
<dbReference type="PANTHER" id="PTHR40455:SF1">
    <property type="entry name" value="ANTITOXIN HIGA"/>
    <property type="match status" value="1"/>
</dbReference>
<protein>
    <submittedName>
        <fullName evidence="2">Transcriptional regulator</fullName>
    </submittedName>
</protein>
<reference evidence="2 3" key="1">
    <citation type="journal article" date="2024" name="Chem. Sci.">
        <title>Discovery of a lagriamide polyketide by integrated genome mining, isotopic labeling, and untargeted metabolomics.</title>
        <authorList>
            <person name="Fergusson C.H."/>
            <person name="Saulog J."/>
            <person name="Paulo B.S."/>
            <person name="Wilson D.M."/>
            <person name="Liu D.Y."/>
            <person name="Morehouse N.J."/>
            <person name="Waterworth S."/>
            <person name="Barkei J."/>
            <person name="Gray C.A."/>
            <person name="Kwan J.C."/>
            <person name="Eustaquio A.S."/>
            <person name="Linington R.G."/>
        </authorList>
    </citation>
    <scope>NUCLEOTIDE SEQUENCE [LARGE SCALE GENOMIC DNA]</scope>
    <source>
        <strain evidence="2 3">RL17-338-BIF-B</strain>
    </source>
</reference>
<dbReference type="CDD" id="cd00093">
    <property type="entry name" value="HTH_XRE"/>
    <property type="match status" value="1"/>
</dbReference>
<dbReference type="SUPFAM" id="SSF47413">
    <property type="entry name" value="lambda repressor-like DNA-binding domains"/>
    <property type="match status" value="1"/>
</dbReference>
<organism evidence="2 3">
    <name type="scientific">Paraburkholderia acidicola</name>
    <dbReference type="NCBI Taxonomy" id="1912599"/>
    <lineage>
        <taxon>Bacteria</taxon>
        <taxon>Pseudomonadati</taxon>
        <taxon>Pseudomonadota</taxon>
        <taxon>Betaproteobacteria</taxon>
        <taxon>Burkholderiales</taxon>
        <taxon>Burkholderiaceae</taxon>
        <taxon>Paraburkholderia</taxon>
    </lineage>
</organism>
<dbReference type="RefSeq" id="WP_349544336.1">
    <property type="nucleotide sequence ID" value="NZ_JAOALG010000002.1"/>
</dbReference>
<feature type="domain" description="HTH cro/C1-type" evidence="1">
    <location>
        <begin position="88"/>
        <end position="140"/>
    </location>
</feature>
<dbReference type="EMBL" id="JAOALG010000002">
    <property type="protein sequence ID" value="MEQ5842497.1"/>
    <property type="molecule type" value="Genomic_DNA"/>
</dbReference>
<keyword evidence="3" id="KW-1185">Reference proteome</keyword>
<gene>
    <name evidence="2" type="ORF">N0A02_23905</name>
</gene>
<dbReference type="InterPro" id="IPR039060">
    <property type="entry name" value="Antitox_HigA"/>
</dbReference>
<dbReference type="SMART" id="SM00530">
    <property type="entry name" value="HTH_XRE"/>
    <property type="match status" value="1"/>
</dbReference>
<dbReference type="InterPro" id="IPR010982">
    <property type="entry name" value="Lambda_DNA-bd_dom_sf"/>
</dbReference>
<comment type="caution">
    <text evidence="2">The sequence shown here is derived from an EMBL/GenBank/DDBJ whole genome shotgun (WGS) entry which is preliminary data.</text>
</comment>
<evidence type="ECO:0000259" key="1">
    <source>
        <dbReference type="PROSITE" id="PS50943"/>
    </source>
</evidence>
<dbReference type="PROSITE" id="PS50943">
    <property type="entry name" value="HTH_CROC1"/>
    <property type="match status" value="1"/>
</dbReference>
<dbReference type="PANTHER" id="PTHR40455">
    <property type="entry name" value="ANTITOXIN HIGA"/>
    <property type="match status" value="1"/>
</dbReference>
<proteinExistence type="predicted"/>
<evidence type="ECO:0000313" key="2">
    <source>
        <dbReference type="EMBL" id="MEQ5842497.1"/>
    </source>
</evidence>
<evidence type="ECO:0000313" key="3">
    <source>
        <dbReference type="Proteomes" id="UP001469089"/>
    </source>
</evidence>